<reference evidence="1" key="1">
    <citation type="submission" date="2018-05" db="EMBL/GenBank/DDBJ databases">
        <authorList>
            <person name="Lanie J.A."/>
            <person name="Ng W.-L."/>
            <person name="Kazmierczak K.M."/>
            <person name="Andrzejewski T.M."/>
            <person name="Davidsen T.M."/>
            <person name="Wayne K.J."/>
            <person name="Tettelin H."/>
            <person name="Glass J.I."/>
            <person name="Rusch D."/>
            <person name="Podicherti R."/>
            <person name="Tsui H.-C.T."/>
            <person name="Winkler M.E."/>
        </authorList>
    </citation>
    <scope>NUCLEOTIDE SEQUENCE</scope>
</reference>
<gene>
    <name evidence="1" type="ORF">METZ01_LOCUS475590</name>
</gene>
<protein>
    <recommendedName>
        <fullName evidence="2">Cysteine-rich CWC</fullName>
    </recommendedName>
</protein>
<accession>A0A383BR64</accession>
<evidence type="ECO:0000313" key="1">
    <source>
        <dbReference type="EMBL" id="SVE22736.1"/>
    </source>
</evidence>
<name>A0A383BR64_9ZZZZ</name>
<dbReference type="AlphaFoldDB" id="A0A383BR64"/>
<proteinExistence type="predicted"/>
<organism evidence="1">
    <name type="scientific">marine metagenome</name>
    <dbReference type="NCBI Taxonomy" id="408172"/>
    <lineage>
        <taxon>unclassified sequences</taxon>
        <taxon>metagenomes</taxon>
        <taxon>ecological metagenomes</taxon>
    </lineage>
</organism>
<sequence>MNSTKCSKCNTPFECGVDELSCWCMDMERVQPVEGEECLCKNCLISKINYENHVKRYSDEDDGYTD</sequence>
<dbReference type="EMBL" id="UINC01202773">
    <property type="protein sequence ID" value="SVE22736.1"/>
    <property type="molecule type" value="Genomic_DNA"/>
</dbReference>
<evidence type="ECO:0008006" key="2">
    <source>
        <dbReference type="Google" id="ProtNLM"/>
    </source>
</evidence>